<feature type="compositionally biased region" description="Low complexity" evidence="16">
    <location>
        <begin position="122"/>
        <end position="158"/>
    </location>
</feature>
<accession>A0A2B7WWS3</accession>
<keyword evidence="12 15" id="KW-1015">Disulfide bond</keyword>
<protein>
    <recommendedName>
        <fullName evidence="18">CFEM domain-containing protein</fullName>
    </recommendedName>
</protein>
<sequence length="197" mass="19218">MRLTVAALSSLLALVAAQGLGGLPPCAQKCATPAIPKECGLKVECICTAQSFLEAITCCVAENCGKEDQEKTIQFAKGICGTAGAGDNIPDQAVCKTGSPSSSGPTSSKADTATDTGRMTGTAIRSSSATDSASATATESVTETQAPTSGTEPTATQTGGAGGQETGTPTPTTGAAAKAGSMGLGMVGLVFGAMGLF</sequence>
<evidence type="ECO:0000256" key="3">
    <source>
        <dbReference type="ARBA" id="ARBA00010031"/>
    </source>
</evidence>
<comment type="caution">
    <text evidence="19">The sequence shown here is derived from an EMBL/GenBank/DDBJ whole genome shotgun (WGS) entry which is preliminary data.</text>
</comment>
<evidence type="ECO:0000256" key="6">
    <source>
        <dbReference type="ARBA" id="ARBA00022617"/>
    </source>
</evidence>
<proteinExistence type="inferred from homology"/>
<reference evidence="19 20" key="1">
    <citation type="submission" date="2017-10" db="EMBL/GenBank/DDBJ databases">
        <title>Comparative genomics in systemic dimorphic fungi from Ajellomycetaceae.</title>
        <authorList>
            <person name="Munoz J.F."/>
            <person name="Mcewen J.G."/>
            <person name="Clay O.K."/>
            <person name="Cuomo C.A."/>
        </authorList>
    </citation>
    <scope>NUCLEOTIDE SEQUENCE [LARGE SCALE GENOMIC DNA]</scope>
    <source>
        <strain evidence="19 20">UAMH5409</strain>
    </source>
</reference>
<evidence type="ECO:0000256" key="8">
    <source>
        <dbReference type="ARBA" id="ARBA00022723"/>
    </source>
</evidence>
<keyword evidence="10" id="KW-0408">Iron</keyword>
<keyword evidence="20" id="KW-1185">Reference proteome</keyword>
<evidence type="ECO:0000256" key="7">
    <source>
        <dbReference type="ARBA" id="ARBA00022622"/>
    </source>
</evidence>
<feature type="signal peptide" evidence="17">
    <location>
        <begin position="1"/>
        <end position="17"/>
    </location>
</feature>
<keyword evidence="8" id="KW-0479">Metal-binding</keyword>
<dbReference type="GO" id="GO:0046872">
    <property type="term" value="F:metal ion binding"/>
    <property type="evidence" value="ECO:0007669"/>
    <property type="project" value="UniProtKB-KW"/>
</dbReference>
<feature type="disulfide bond" evidence="15">
    <location>
        <begin position="47"/>
        <end position="80"/>
    </location>
</feature>
<evidence type="ECO:0000313" key="20">
    <source>
        <dbReference type="Proteomes" id="UP000223968"/>
    </source>
</evidence>
<dbReference type="PANTHER" id="PTHR37928:SF2">
    <property type="entry name" value="GPI ANCHORED CFEM DOMAIN PROTEIN (AFU_ORTHOLOGUE AFUA_6G10580)"/>
    <property type="match status" value="1"/>
</dbReference>
<keyword evidence="7" id="KW-0336">GPI-anchor</keyword>
<name>A0A2B7WWS3_9EURO</name>
<keyword evidence="14" id="KW-0449">Lipoprotein</keyword>
<comment type="caution">
    <text evidence="15">Lacks conserved residue(s) required for the propagation of feature annotation.</text>
</comment>
<dbReference type="Pfam" id="PF05730">
    <property type="entry name" value="CFEM"/>
    <property type="match status" value="1"/>
</dbReference>
<evidence type="ECO:0000313" key="19">
    <source>
        <dbReference type="EMBL" id="PGH01145.1"/>
    </source>
</evidence>
<dbReference type="AlphaFoldDB" id="A0A2B7WWS3"/>
<organism evidence="19 20">
    <name type="scientific">Helicocarpus griseus UAMH5409</name>
    <dbReference type="NCBI Taxonomy" id="1447875"/>
    <lineage>
        <taxon>Eukaryota</taxon>
        <taxon>Fungi</taxon>
        <taxon>Dikarya</taxon>
        <taxon>Ascomycota</taxon>
        <taxon>Pezizomycotina</taxon>
        <taxon>Eurotiomycetes</taxon>
        <taxon>Eurotiomycetidae</taxon>
        <taxon>Onygenales</taxon>
        <taxon>Ajellomycetaceae</taxon>
        <taxon>Helicocarpus</taxon>
    </lineage>
</organism>
<evidence type="ECO:0000256" key="15">
    <source>
        <dbReference type="PROSITE-ProRule" id="PRU01356"/>
    </source>
</evidence>
<feature type="region of interest" description="Disordered" evidence="16">
    <location>
        <begin position="91"/>
        <end position="176"/>
    </location>
</feature>
<gene>
    <name evidence="19" type="ORF">AJ79_08016</name>
</gene>
<keyword evidence="9 17" id="KW-0732">Signal</keyword>
<evidence type="ECO:0000256" key="4">
    <source>
        <dbReference type="ARBA" id="ARBA00022475"/>
    </source>
</evidence>
<comment type="similarity">
    <text evidence="3">Belongs to the RBT5 family.</text>
</comment>
<keyword evidence="6" id="KW-0349">Heme</keyword>
<evidence type="ECO:0000256" key="9">
    <source>
        <dbReference type="ARBA" id="ARBA00022729"/>
    </source>
</evidence>
<keyword evidence="4" id="KW-1003">Cell membrane</keyword>
<dbReference type="InterPro" id="IPR051735">
    <property type="entry name" value="CFEM_domain"/>
</dbReference>
<dbReference type="OrthoDB" id="3065412at2759"/>
<dbReference type="PROSITE" id="PS52012">
    <property type="entry name" value="CFEM"/>
    <property type="match status" value="1"/>
</dbReference>
<comment type="subcellular location">
    <subcellularLocation>
        <location evidence="1">Cell membrane</location>
        <topology evidence="1">Lipid-anchor</topology>
        <topology evidence="1">GPI-anchor</topology>
    </subcellularLocation>
    <subcellularLocation>
        <location evidence="2">Secreted</location>
    </subcellularLocation>
</comment>
<evidence type="ECO:0000256" key="11">
    <source>
        <dbReference type="ARBA" id="ARBA00023136"/>
    </source>
</evidence>
<dbReference type="Proteomes" id="UP000223968">
    <property type="component" value="Unassembled WGS sequence"/>
</dbReference>
<dbReference type="GO" id="GO:0005576">
    <property type="term" value="C:extracellular region"/>
    <property type="evidence" value="ECO:0007669"/>
    <property type="project" value="UniProtKB-SubCell"/>
</dbReference>
<dbReference type="EMBL" id="PDNB01000176">
    <property type="protein sequence ID" value="PGH01145.1"/>
    <property type="molecule type" value="Genomic_DNA"/>
</dbReference>
<evidence type="ECO:0000256" key="10">
    <source>
        <dbReference type="ARBA" id="ARBA00023004"/>
    </source>
</evidence>
<evidence type="ECO:0000259" key="18">
    <source>
        <dbReference type="PROSITE" id="PS52012"/>
    </source>
</evidence>
<dbReference type="STRING" id="1447875.A0A2B7WWS3"/>
<evidence type="ECO:0000256" key="13">
    <source>
        <dbReference type="ARBA" id="ARBA00023180"/>
    </source>
</evidence>
<evidence type="ECO:0000256" key="2">
    <source>
        <dbReference type="ARBA" id="ARBA00004613"/>
    </source>
</evidence>
<dbReference type="GO" id="GO:0098552">
    <property type="term" value="C:side of membrane"/>
    <property type="evidence" value="ECO:0007669"/>
    <property type="project" value="UniProtKB-KW"/>
</dbReference>
<dbReference type="InterPro" id="IPR008427">
    <property type="entry name" value="Extracellular_membr_CFEM_dom"/>
</dbReference>
<dbReference type="GO" id="GO:0005886">
    <property type="term" value="C:plasma membrane"/>
    <property type="evidence" value="ECO:0007669"/>
    <property type="project" value="UniProtKB-SubCell"/>
</dbReference>
<evidence type="ECO:0000256" key="14">
    <source>
        <dbReference type="ARBA" id="ARBA00023288"/>
    </source>
</evidence>
<dbReference type="SMART" id="SM00747">
    <property type="entry name" value="CFEM"/>
    <property type="match status" value="1"/>
</dbReference>
<evidence type="ECO:0000256" key="12">
    <source>
        <dbReference type="ARBA" id="ARBA00023157"/>
    </source>
</evidence>
<keyword evidence="11" id="KW-0472">Membrane</keyword>
<feature type="chain" id="PRO_5012518757" description="CFEM domain-containing protein" evidence="17">
    <location>
        <begin position="18"/>
        <end position="197"/>
    </location>
</feature>
<keyword evidence="5" id="KW-0964">Secreted</keyword>
<feature type="compositionally biased region" description="Low complexity" evidence="16">
    <location>
        <begin position="96"/>
        <end position="109"/>
    </location>
</feature>
<feature type="compositionally biased region" description="Polar residues" evidence="16">
    <location>
        <begin position="110"/>
        <end position="119"/>
    </location>
</feature>
<evidence type="ECO:0000256" key="16">
    <source>
        <dbReference type="SAM" id="MobiDB-lite"/>
    </source>
</evidence>
<evidence type="ECO:0000256" key="5">
    <source>
        <dbReference type="ARBA" id="ARBA00022525"/>
    </source>
</evidence>
<feature type="domain" description="CFEM" evidence="18">
    <location>
        <begin position="1"/>
        <end position="109"/>
    </location>
</feature>
<feature type="compositionally biased region" description="Low complexity" evidence="16">
    <location>
        <begin position="166"/>
        <end position="176"/>
    </location>
</feature>
<keyword evidence="13" id="KW-0325">Glycoprotein</keyword>
<evidence type="ECO:0000256" key="1">
    <source>
        <dbReference type="ARBA" id="ARBA00004609"/>
    </source>
</evidence>
<dbReference type="PANTHER" id="PTHR37928">
    <property type="entry name" value="CFEM DOMAIN PROTEIN (AFU_ORTHOLOGUE AFUA_6G14090)"/>
    <property type="match status" value="1"/>
</dbReference>
<evidence type="ECO:0000256" key="17">
    <source>
        <dbReference type="SAM" id="SignalP"/>
    </source>
</evidence>